<proteinExistence type="predicted"/>
<reference evidence="3" key="1">
    <citation type="submission" date="2016-11" db="UniProtKB">
        <authorList>
            <consortium name="WormBaseParasite"/>
        </authorList>
    </citation>
    <scope>IDENTIFICATION</scope>
</reference>
<dbReference type="Proteomes" id="UP000095287">
    <property type="component" value="Unplaced"/>
</dbReference>
<dbReference type="AlphaFoldDB" id="A0A1I8AIS9"/>
<accession>A0A1I8AIS9</accession>
<evidence type="ECO:0000256" key="1">
    <source>
        <dbReference type="SAM" id="MobiDB-lite"/>
    </source>
</evidence>
<keyword evidence="2" id="KW-1185">Reference proteome</keyword>
<protein>
    <submittedName>
        <fullName evidence="3">Kinesin motor domain-containing protein</fullName>
    </submittedName>
</protein>
<dbReference type="WBParaSite" id="L893_g5897.t1">
    <property type="protein sequence ID" value="L893_g5897.t1"/>
    <property type="gene ID" value="L893_g5897"/>
</dbReference>
<name>A0A1I8AIS9_9BILA</name>
<evidence type="ECO:0000313" key="3">
    <source>
        <dbReference type="WBParaSite" id="L893_g5897.t1"/>
    </source>
</evidence>
<sequence>MDSQGDQLPSRQSSIPCDSLRGFGPQQRSVEVPRSDSSGDLDAYLEQFTTFRSSKAELVITLVISWLHQQSNNILFYNVKVTGQCTVGLRPLESVLCNVPEKKKNDGKWKTVGQKRFDESGIRTHASEETGALNQRLRPLGHLATVGDLLQTAHGSDVH</sequence>
<evidence type="ECO:0000313" key="2">
    <source>
        <dbReference type="Proteomes" id="UP000095287"/>
    </source>
</evidence>
<organism evidence="2 3">
    <name type="scientific">Steinernema glaseri</name>
    <dbReference type="NCBI Taxonomy" id="37863"/>
    <lineage>
        <taxon>Eukaryota</taxon>
        <taxon>Metazoa</taxon>
        <taxon>Ecdysozoa</taxon>
        <taxon>Nematoda</taxon>
        <taxon>Chromadorea</taxon>
        <taxon>Rhabditida</taxon>
        <taxon>Tylenchina</taxon>
        <taxon>Panagrolaimomorpha</taxon>
        <taxon>Strongyloidoidea</taxon>
        <taxon>Steinernematidae</taxon>
        <taxon>Steinernema</taxon>
    </lineage>
</organism>
<feature type="region of interest" description="Disordered" evidence="1">
    <location>
        <begin position="1"/>
        <end position="37"/>
    </location>
</feature>
<feature type="compositionally biased region" description="Polar residues" evidence="1">
    <location>
        <begin position="1"/>
        <end position="16"/>
    </location>
</feature>